<dbReference type="EMBL" id="CAJNOK010034699">
    <property type="protein sequence ID" value="CAF1506476.1"/>
    <property type="molecule type" value="Genomic_DNA"/>
</dbReference>
<dbReference type="AlphaFoldDB" id="A0A8S2FM34"/>
<reference evidence="3" key="1">
    <citation type="submission" date="2021-02" db="EMBL/GenBank/DDBJ databases">
        <authorList>
            <person name="Nowell W R."/>
        </authorList>
    </citation>
    <scope>NUCLEOTIDE SEQUENCE</scope>
</reference>
<dbReference type="EMBL" id="CAJOBA010056737">
    <property type="protein sequence ID" value="CAF4294551.1"/>
    <property type="molecule type" value="Genomic_DNA"/>
</dbReference>
<dbReference type="Pfam" id="PF18989">
    <property type="entry name" value="DUF5722"/>
    <property type="match status" value="1"/>
</dbReference>
<sequence>MFLLFAFLWLTSTVLCLIDNKSYRPSAAELSNPSIYPKRSFYGIKSVQPDNWKIDDLTGNGVGGVALNFPWSDFQPTGKRKPCSSDEIEYDEYCFKPAHEALTKLYTDRQLMITAVLIIPPLWARKQNTDCKQANQNFCAPDNADDFGRFAGFLASRYNGKNNVGRICEFVIMNEVNAAEWYNTGCGNGKACNIDNWVKNYGNVYIAAYDQIKKHQPQAPVLISLEHHFDSVFDQHINARSPIMSGRTFLTKLAPQLGARNWSVAFHSYPPSLLHAEFSANDWPKITFGNVNILVGWLMKTYPNKPSTWKVYLTENGINSVQPYSNEQKQHDQLCKAFRNILATPNIELFVYHRLKDHAVETKDGLGLGLVNENGQYKKSWSLWALTNRYDVGKLSCGFEILPFLSLKRSHHATKGHWTSTRSVPDDYKLEREWRIYREQQPGTRMIFECQKLDKHNFPSVHQDCEKQDALGPLGYILIDKKDKTSPVYRCRNTVDYFITSDANCEGFTNEGLLGYAF</sequence>
<evidence type="ECO:0000313" key="5">
    <source>
        <dbReference type="Proteomes" id="UP000677228"/>
    </source>
</evidence>
<dbReference type="Proteomes" id="UP000682733">
    <property type="component" value="Unassembled WGS sequence"/>
</dbReference>
<dbReference type="InterPro" id="IPR043780">
    <property type="entry name" value="DUF5722"/>
</dbReference>
<feature type="signal peptide" evidence="1">
    <location>
        <begin position="1"/>
        <end position="16"/>
    </location>
</feature>
<proteinExistence type="predicted"/>
<evidence type="ECO:0000313" key="4">
    <source>
        <dbReference type="EMBL" id="CAF4294551.1"/>
    </source>
</evidence>
<feature type="domain" description="DUF5722" evidence="2">
    <location>
        <begin position="42"/>
        <end position="384"/>
    </location>
</feature>
<dbReference type="Gene3D" id="3.20.20.80">
    <property type="entry name" value="Glycosidases"/>
    <property type="match status" value="1"/>
</dbReference>
<comment type="caution">
    <text evidence="3">The sequence shown here is derived from an EMBL/GenBank/DDBJ whole genome shotgun (WGS) entry which is preliminary data.</text>
</comment>
<evidence type="ECO:0000259" key="2">
    <source>
        <dbReference type="Pfam" id="PF18989"/>
    </source>
</evidence>
<protein>
    <recommendedName>
        <fullName evidence="2">DUF5722 domain-containing protein</fullName>
    </recommendedName>
</protein>
<dbReference type="SUPFAM" id="SSF51445">
    <property type="entry name" value="(Trans)glycosidases"/>
    <property type="match status" value="1"/>
</dbReference>
<keyword evidence="1" id="KW-0732">Signal</keyword>
<accession>A0A8S2FM34</accession>
<evidence type="ECO:0000313" key="3">
    <source>
        <dbReference type="EMBL" id="CAF1506476.1"/>
    </source>
</evidence>
<name>A0A8S2FM34_9BILA</name>
<organism evidence="3 5">
    <name type="scientific">Didymodactylos carnosus</name>
    <dbReference type="NCBI Taxonomy" id="1234261"/>
    <lineage>
        <taxon>Eukaryota</taxon>
        <taxon>Metazoa</taxon>
        <taxon>Spiralia</taxon>
        <taxon>Gnathifera</taxon>
        <taxon>Rotifera</taxon>
        <taxon>Eurotatoria</taxon>
        <taxon>Bdelloidea</taxon>
        <taxon>Philodinida</taxon>
        <taxon>Philodinidae</taxon>
        <taxon>Didymodactylos</taxon>
    </lineage>
</organism>
<dbReference type="InterPro" id="IPR017853">
    <property type="entry name" value="GH"/>
</dbReference>
<evidence type="ECO:0000256" key="1">
    <source>
        <dbReference type="SAM" id="SignalP"/>
    </source>
</evidence>
<gene>
    <name evidence="3" type="ORF">OVA965_LOCUS37175</name>
    <name evidence="4" type="ORF">TMI583_LOCUS38231</name>
</gene>
<feature type="chain" id="PRO_5035646825" description="DUF5722 domain-containing protein" evidence="1">
    <location>
        <begin position="17"/>
        <end position="518"/>
    </location>
</feature>
<dbReference type="Proteomes" id="UP000677228">
    <property type="component" value="Unassembled WGS sequence"/>
</dbReference>